<name>A0AAD7JR65_9AGAR</name>
<dbReference type="Proteomes" id="UP001215598">
    <property type="component" value="Unassembled WGS sequence"/>
</dbReference>
<gene>
    <name evidence="1" type="ORF">B0H16DRAFT_1715475</name>
</gene>
<comment type="caution">
    <text evidence="1">The sequence shown here is derived from an EMBL/GenBank/DDBJ whole genome shotgun (WGS) entry which is preliminary data.</text>
</comment>
<sequence length="211" mass="22862">MDRPKCLSGSQSSSPSPALVPPFLLPSALGCGPYTKRIIMYMVPIIPRCPPSASIWALPFFIKTITFTPWDWRPIRPRLGSIGCTRAGSPPEIYIPPQGLNAMGTVRVSHLPMSSISLFIMLSAPCGLRQVKSVGASGPPRFALAVAPPLPVNYPSYLFISPLPTPLMPQSRPIDHCLSPTAFPPDTPPPARRSALPARVFRDMSLSINRP</sequence>
<proteinExistence type="predicted"/>
<dbReference type="EMBL" id="JARKIB010000017">
    <property type="protein sequence ID" value="KAJ7769818.1"/>
    <property type="molecule type" value="Genomic_DNA"/>
</dbReference>
<keyword evidence="2" id="KW-1185">Reference proteome</keyword>
<evidence type="ECO:0000313" key="2">
    <source>
        <dbReference type="Proteomes" id="UP001215598"/>
    </source>
</evidence>
<dbReference type="PROSITE" id="PS51257">
    <property type="entry name" value="PROKAR_LIPOPROTEIN"/>
    <property type="match status" value="1"/>
</dbReference>
<evidence type="ECO:0000313" key="1">
    <source>
        <dbReference type="EMBL" id="KAJ7769818.1"/>
    </source>
</evidence>
<organism evidence="1 2">
    <name type="scientific">Mycena metata</name>
    <dbReference type="NCBI Taxonomy" id="1033252"/>
    <lineage>
        <taxon>Eukaryota</taxon>
        <taxon>Fungi</taxon>
        <taxon>Dikarya</taxon>
        <taxon>Basidiomycota</taxon>
        <taxon>Agaricomycotina</taxon>
        <taxon>Agaricomycetes</taxon>
        <taxon>Agaricomycetidae</taxon>
        <taxon>Agaricales</taxon>
        <taxon>Marasmiineae</taxon>
        <taxon>Mycenaceae</taxon>
        <taxon>Mycena</taxon>
    </lineage>
</organism>
<dbReference type="AlphaFoldDB" id="A0AAD7JR65"/>
<protein>
    <submittedName>
        <fullName evidence="1">Uncharacterized protein</fullName>
    </submittedName>
</protein>
<accession>A0AAD7JR65</accession>
<reference evidence="1" key="1">
    <citation type="submission" date="2023-03" db="EMBL/GenBank/DDBJ databases">
        <title>Massive genome expansion in bonnet fungi (Mycena s.s.) driven by repeated elements and novel gene families across ecological guilds.</title>
        <authorList>
            <consortium name="Lawrence Berkeley National Laboratory"/>
            <person name="Harder C.B."/>
            <person name="Miyauchi S."/>
            <person name="Viragh M."/>
            <person name="Kuo A."/>
            <person name="Thoen E."/>
            <person name="Andreopoulos B."/>
            <person name="Lu D."/>
            <person name="Skrede I."/>
            <person name="Drula E."/>
            <person name="Henrissat B."/>
            <person name="Morin E."/>
            <person name="Kohler A."/>
            <person name="Barry K."/>
            <person name="LaButti K."/>
            <person name="Morin E."/>
            <person name="Salamov A."/>
            <person name="Lipzen A."/>
            <person name="Mereny Z."/>
            <person name="Hegedus B."/>
            <person name="Baldrian P."/>
            <person name="Stursova M."/>
            <person name="Weitz H."/>
            <person name="Taylor A."/>
            <person name="Grigoriev I.V."/>
            <person name="Nagy L.G."/>
            <person name="Martin F."/>
            <person name="Kauserud H."/>
        </authorList>
    </citation>
    <scope>NUCLEOTIDE SEQUENCE</scope>
    <source>
        <strain evidence="1">CBHHK182m</strain>
    </source>
</reference>